<organism evidence="1">
    <name type="scientific">Rhizophora mucronata</name>
    <name type="common">Asiatic mangrove</name>
    <dbReference type="NCBI Taxonomy" id="61149"/>
    <lineage>
        <taxon>Eukaryota</taxon>
        <taxon>Viridiplantae</taxon>
        <taxon>Streptophyta</taxon>
        <taxon>Embryophyta</taxon>
        <taxon>Tracheophyta</taxon>
        <taxon>Spermatophyta</taxon>
        <taxon>Magnoliopsida</taxon>
        <taxon>eudicotyledons</taxon>
        <taxon>Gunneridae</taxon>
        <taxon>Pentapetalae</taxon>
        <taxon>rosids</taxon>
        <taxon>fabids</taxon>
        <taxon>Malpighiales</taxon>
        <taxon>Rhizophoraceae</taxon>
        <taxon>Rhizophora</taxon>
    </lineage>
</organism>
<dbReference type="EMBL" id="GGEC01023958">
    <property type="protein sequence ID" value="MBX04442.1"/>
    <property type="molecule type" value="Transcribed_RNA"/>
</dbReference>
<proteinExistence type="predicted"/>
<evidence type="ECO:0000313" key="1">
    <source>
        <dbReference type="EMBL" id="MBX04442.1"/>
    </source>
</evidence>
<dbReference type="AlphaFoldDB" id="A0A2P2KFD6"/>
<reference evidence="1" key="1">
    <citation type="submission" date="2018-02" db="EMBL/GenBank/DDBJ databases">
        <title>Rhizophora mucronata_Transcriptome.</title>
        <authorList>
            <person name="Meera S.P."/>
            <person name="Sreeshan A."/>
            <person name="Augustine A."/>
        </authorList>
    </citation>
    <scope>NUCLEOTIDE SEQUENCE</scope>
    <source>
        <tissue evidence="1">Leaf</tissue>
    </source>
</reference>
<protein>
    <submittedName>
        <fullName evidence="1">Retrovirus-related Pol polyprotein from transposon TNT 1-94</fullName>
    </submittedName>
</protein>
<dbReference type="CDD" id="cd09272">
    <property type="entry name" value="RNase_HI_RT_Ty1"/>
    <property type="match status" value="1"/>
</dbReference>
<name>A0A2P2KFD6_RHIMU</name>
<sequence length="70" mass="8481">MVMTKVIKEVLWLKSLYNEFSLCQDIVTIHCSSQSAIQLIKNQMYYERTKHIDVRYRFIREIIAKWKVSI</sequence>
<accession>A0A2P2KFD6</accession>